<organism evidence="1 2">
    <name type="scientific">Eumeta variegata</name>
    <name type="common">Bagworm moth</name>
    <name type="synonym">Eumeta japonica</name>
    <dbReference type="NCBI Taxonomy" id="151549"/>
    <lineage>
        <taxon>Eukaryota</taxon>
        <taxon>Metazoa</taxon>
        <taxon>Ecdysozoa</taxon>
        <taxon>Arthropoda</taxon>
        <taxon>Hexapoda</taxon>
        <taxon>Insecta</taxon>
        <taxon>Pterygota</taxon>
        <taxon>Neoptera</taxon>
        <taxon>Endopterygota</taxon>
        <taxon>Lepidoptera</taxon>
        <taxon>Glossata</taxon>
        <taxon>Ditrysia</taxon>
        <taxon>Tineoidea</taxon>
        <taxon>Psychidae</taxon>
        <taxon>Oiketicinae</taxon>
        <taxon>Eumeta</taxon>
    </lineage>
</organism>
<accession>A0A4C1VI65</accession>
<protein>
    <submittedName>
        <fullName evidence="1">Uncharacterized protein</fullName>
    </submittedName>
</protein>
<reference evidence="1 2" key="1">
    <citation type="journal article" date="2019" name="Commun. Biol.">
        <title>The bagworm genome reveals a unique fibroin gene that provides high tensile strength.</title>
        <authorList>
            <person name="Kono N."/>
            <person name="Nakamura H."/>
            <person name="Ohtoshi R."/>
            <person name="Tomita M."/>
            <person name="Numata K."/>
            <person name="Arakawa K."/>
        </authorList>
    </citation>
    <scope>NUCLEOTIDE SEQUENCE [LARGE SCALE GENOMIC DNA]</scope>
</reference>
<gene>
    <name evidence="1" type="ORF">EVAR_36305_1</name>
</gene>
<dbReference type="Proteomes" id="UP000299102">
    <property type="component" value="Unassembled WGS sequence"/>
</dbReference>
<evidence type="ECO:0000313" key="2">
    <source>
        <dbReference type="Proteomes" id="UP000299102"/>
    </source>
</evidence>
<dbReference type="AlphaFoldDB" id="A0A4C1VI65"/>
<keyword evidence="2" id="KW-1185">Reference proteome</keyword>
<sequence>MLKTDLCPLSMHHAGGPIKSVGRLILRRSTSKGRRQPPVVQSQDWSQSIQIETDKITCKRTKRESIERDDAGGRLESALECIKICD</sequence>
<comment type="caution">
    <text evidence="1">The sequence shown here is derived from an EMBL/GenBank/DDBJ whole genome shotgun (WGS) entry which is preliminary data.</text>
</comment>
<proteinExistence type="predicted"/>
<dbReference type="EMBL" id="BGZK01000347">
    <property type="protein sequence ID" value="GBP38353.1"/>
    <property type="molecule type" value="Genomic_DNA"/>
</dbReference>
<evidence type="ECO:0000313" key="1">
    <source>
        <dbReference type="EMBL" id="GBP38353.1"/>
    </source>
</evidence>
<name>A0A4C1VI65_EUMVA</name>